<feature type="coiled-coil region" evidence="4">
    <location>
        <begin position="398"/>
        <end position="429"/>
    </location>
</feature>
<evidence type="ECO:0000256" key="1">
    <source>
        <dbReference type="ARBA" id="ARBA00023224"/>
    </source>
</evidence>
<protein>
    <submittedName>
        <fullName evidence="7">Methyl-accepting chemotaxis protein</fullName>
    </submittedName>
</protein>
<keyword evidence="1 3" id="KW-0807">Transducer</keyword>
<feature type="region of interest" description="Disordered" evidence="5">
    <location>
        <begin position="1"/>
        <end position="45"/>
    </location>
</feature>
<evidence type="ECO:0000256" key="4">
    <source>
        <dbReference type="SAM" id="Coils"/>
    </source>
</evidence>
<evidence type="ECO:0000313" key="7">
    <source>
        <dbReference type="EMBL" id="MCO6419011.1"/>
    </source>
</evidence>
<evidence type="ECO:0000313" key="8">
    <source>
        <dbReference type="Proteomes" id="UP001523392"/>
    </source>
</evidence>
<dbReference type="PANTHER" id="PTHR32089">
    <property type="entry name" value="METHYL-ACCEPTING CHEMOTAXIS PROTEIN MCPB"/>
    <property type="match status" value="1"/>
</dbReference>
<comment type="caution">
    <text evidence="7">The sequence shown here is derived from an EMBL/GenBank/DDBJ whole genome shotgun (WGS) entry which is preliminary data.</text>
</comment>
<evidence type="ECO:0000256" key="2">
    <source>
        <dbReference type="ARBA" id="ARBA00029447"/>
    </source>
</evidence>
<keyword evidence="4" id="KW-0175">Coiled coil</keyword>
<dbReference type="PROSITE" id="PS50111">
    <property type="entry name" value="CHEMOTAXIS_TRANSDUC_2"/>
    <property type="match status" value="2"/>
</dbReference>
<keyword evidence="8" id="KW-1185">Reference proteome</keyword>
<dbReference type="Pfam" id="PF00015">
    <property type="entry name" value="MCPsignal"/>
    <property type="match status" value="2"/>
</dbReference>
<evidence type="ECO:0000256" key="5">
    <source>
        <dbReference type="SAM" id="MobiDB-lite"/>
    </source>
</evidence>
<dbReference type="SMART" id="SM00283">
    <property type="entry name" value="MA"/>
    <property type="match status" value="2"/>
</dbReference>
<dbReference type="PANTHER" id="PTHR32089:SF112">
    <property type="entry name" value="LYSOZYME-LIKE PROTEIN-RELATED"/>
    <property type="match status" value="1"/>
</dbReference>
<gene>
    <name evidence="7" type="ORF">JYK14_23045</name>
</gene>
<dbReference type="Proteomes" id="UP001523392">
    <property type="component" value="Unassembled WGS sequence"/>
</dbReference>
<name>A0ABT1DAQ8_9PROT</name>
<dbReference type="RefSeq" id="WP_252955636.1">
    <property type="nucleotide sequence ID" value="NZ_JAFIRR010000164.1"/>
</dbReference>
<feature type="domain" description="Methyl-accepting transducer" evidence="6">
    <location>
        <begin position="62"/>
        <end position="298"/>
    </location>
</feature>
<organism evidence="7 8">
    <name type="scientific">Siccirubricoccus soli</name>
    <dbReference type="NCBI Taxonomy" id="2899147"/>
    <lineage>
        <taxon>Bacteria</taxon>
        <taxon>Pseudomonadati</taxon>
        <taxon>Pseudomonadota</taxon>
        <taxon>Alphaproteobacteria</taxon>
        <taxon>Acetobacterales</taxon>
        <taxon>Roseomonadaceae</taxon>
        <taxon>Siccirubricoccus</taxon>
    </lineage>
</organism>
<comment type="similarity">
    <text evidence="2">Belongs to the methyl-accepting chemotaxis (MCP) protein family.</text>
</comment>
<dbReference type="EMBL" id="JAFIRR010000164">
    <property type="protein sequence ID" value="MCO6419011.1"/>
    <property type="molecule type" value="Genomic_DNA"/>
</dbReference>
<reference evidence="7 8" key="1">
    <citation type="submission" date="2021-12" db="EMBL/GenBank/DDBJ databases">
        <title>Siccirubricoccus leaddurans sp. nov., a high concentration Zn2+ tolerance bacterium.</title>
        <authorList>
            <person name="Cao Y."/>
        </authorList>
    </citation>
    <scope>NUCLEOTIDE SEQUENCE [LARGE SCALE GENOMIC DNA]</scope>
    <source>
        <strain evidence="7 8">KC 17139</strain>
    </source>
</reference>
<dbReference type="InterPro" id="IPR004090">
    <property type="entry name" value="Chemotax_Me-accpt_rcpt"/>
</dbReference>
<evidence type="ECO:0000256" key="3">
    <source>
        <dbReference type="PROSITE-ProRule" id="PRU00284"/>
    </source>
</evidence>
<evidence type="ECO:0000259" key="6">
    <source>
        <dbReference type="PROSITE" id="PS50111"/>
    </source>
</evidence>
<sequence length="644" mass="65562">MALIKTSELPSRGSGRAAPANGATPPAAPPPTDERRAASRSRARRQKAIERISIASEELAAGVAEASAAAEQLLHGLQQMASAAEEAAGAAQESQSAIAGLGASFAEAHQQASRSSRLAMALQATLRETTLQIEASVAFVKDRAARQLRSVEVVGALERQAADIGELTRAVSDISDQTNLLALNAAIEAARAGEQGRGFAVVAEEVRAFADSSEASTREVQELAATIGAEVRSLAGRIRAAAELAAGEAQSALAMVGVLQDIRSGMEAIGAGAQTVLAAAAEAEAAVREAQGGAAQIAAAAEEQSAATAEAQAAVRQQGAALEQSRRTAETLAALIEQVHGNAGSAAAAEQVAAAAEQLSAAVQELSSAAGQIQVSLGQISGGAQTQAAATHQASSAMQQIERAATGARARAAEAMEQLLALAERYEEGRTAFARLSQALEASQQEAETVSGLVAALETQRRRIAKVVDAVALVAVQTNMLAVSGSIEAARAGEAGRGFAVVSVSIRELARDAAGQAGRMQDAVQDIRDQMQLVQRDLEGFSIAALGEIGRSQVLTDRLGQVANDLAALREASGEIRTGTDSVLLAAREVTAGTQQIAAAAEQASSAATEASAAARQQARGAELLAAAIEEIASLAEELRVSEG</sequence>
<proteinExistence type="inferred from homology"/>
<dbReference type="PRINTS" id="PR00260">
    <property type="entry name" value="CHEMTRNSDUCR"/>
</dbReference>
<dbReference type="InterPro" id="IPR004089">
    <property type="entry name" value="MCPsignal_dom"/>
</dbReference>
<dbReference type="Gene3D" id="1.10.287.950">
    <property type="entry name" value="Methyl-accepting chemotaxis protein"/>
    <property type="match status" value="2"/>
</dbReference>
<dbReference type="SUPFAM" id="SSF58104">
    <property type="entry name" value="Methyl-accepting chemotaxis protein (MCP) signaling domain"/>
    <property type="match status" value="2"/>
</dbReference>
<feature type="domain" description="Methyl-accepting transducer" evidence="6">
    <location>
        <begin position="362"/>
        <end position="612"/>
    </location>
</feature>
<accession>A0ABT1DAQ8</accession>